<organism evidence="1 2">
    <name type="scientific">Hymenobacter aranciens</name>
    <dbReference type="NCBI Taxonomy" id="3063996"/>
    <lineage>
        <taxon>Bacteria</taxon>
        <taxon>Pseudomonadati</taxon>
        <taxon>Bacteroidota</taxon>
        <taxon>Cytophagia</taxon>
        <taxon>Cytophagales</taxon>
        <taxon>Hymenobacteraceae</taxon>
        <taxon>Hymenobacter</taxon>
    </lineage>
</organism>
<gene>
    <name evidence="1" type="ORF">Q5H93_05175</name>
</gene>
<name>A0ABT9B761_9BACT</name>
<dbReference type="InterPro" id="IPR038312">
    <property type="entry name" value="DUF5063_sf"/>
</dbReference>
<sequence length="174" mass="20011">MKCIPIAEAIGTEKLRQFIVLARRYCALIEAPQPVAPEAFLPEMQQVLAVLYAAALRLDWIDLQSNVDYEVAKIDLQAILVIVAEKVGDNRYYWNVFDPTDMTDEPPVCYDLLDDLGDIYKDLQYSLRVFDLQTADSQENAVWGFNHDFSAHWGQHCINAMRALHFFVQKLEKN</sequence>
<dbReference type="RefSeq" id="WP_305005433.1">
    <property type="nucleotide sequence ID" value="NZ_JAUQSY010000003.1"/>
</dbReference>
<proteinExistence type="predicted"/>
<evidence type="ECO:0000313" key="2">
    <source>
        <dbReference type="Proteomes" id="UP001176429"/>
    </source>
</evidence>
<evidence type="ECO:0000313" key="1">
    <source>
        <dbReference type="EMBL" id="MDO7874116.1"/>
    </source>
</evidence>
<keyword evidence="2" id="KW-1185">Reference proteome</keyword>
<reference evidence="1" key="1">
    <citation type="submission" date="2023-07" db="EMBL/GenBank/DDBJ databases">
        <authorList>
            <person name="Kim M.K."/>
        </authorList>
    </citation>
    <scope>NUCLEOTIDE SEQUENCE</scope>
    <source>
        <strain evidence="1">ASUV-10-1</strain>
    </source>
</reference>
<dbReference type="Pfam" id="PF16702">
    <property type="entry name" value="DUF5063"/>
    <property type="match status" value="1"/>
</dbReference>
<dbReference type="Gene3D" id="1.20.120.1550">
    <property type="entry name" value="Protein of unknown function DUF5063"/>
    <property type="match status" value="1"/>
</dbReference>
<dbReference type="Proteomes" id="UP001176429">
    <property type="component" value="Unassembled WGS sequence"/>
</dbReference>
<accession>A0ABT9B761</accession>
<dbReference type="EMBL" id="JAUQSY010000003">
    <property type="protein sequence ID" value="MDO7874116.1"/>
    <property type="molecule type" value="Genomic_DNA"/>
</dbReference>
<dbReference type="InterPro" id="IPR032025">
    <property type="entry name" value="DUF5063"/>
</dbReference>
<comment type="caution">
    <text evidence="1">The sequence shown here is derived from an EMBL/GenBank/DDBJ whole genome shotgun (WGS) entry which is preliminary data.</text>
</comment>
<protein>
    <submittedName>
        <fullName evidence="1">DUF5063 domain-containing protein</fullName>
    </submittedName>
</protein>